<feature type="compositionally biased region" description="Polar residues" evidence="1">
    <location>
        <begin position="63"/>
        <end position="73"/>
    </location>
</feature>
<reference evidence="3 4" key="1">
    <citation type="journal article" date="2019" name="Int. J. Syst. Evol. Microbiol.">
        <title>The Global Catalogue of Microorganisms (GCM) 10K type strain sequencing project: providing services to taxonomists for standard genome sequencing and annotation.</title>
        <authorList>
            <consortium name="The Broad Institute Genomics Platform"/>
            <consortium name="The Broad Institute Genome Sequencing Center for Infectious Disease"/>
            <person name="Wu L."/>
            <person name="Ma J."/>
        </authorList>
    </citation>
    <scope>NUCLEOTIDE SEQUENCE [LARGE SCALE GENOMIC DNA]</scope>
    <source>
        <strain evidence="3 4">JCM 16013</strain>
    </source>
</reference>
<dbReference type="InterPro" id="IPR045608">
    <property type="entry name" value="Trypco2"/>
</dbReference>
<evidence type="ECO:0000256" key="1">
    <source>
        <dbReference type="SAM" id="MobiDB-lite"/>
    </source>
</evidence>
<feature type="region of interest" description="Disordered" evidence="1">
    <location>
        <begin position="61"/>
        <end position="98"/>
    </location>
</feature>
<keyword evidence="4" id="KW-1185">Reference proteome</keyword>
<dbReference type="Proteomes" id="UP001499854">
    <property type="component" value="Unassembled WGS sequence"/>
</dbReference>
<comment type="caution">
    <text evidence="3">The sequence shown here is derived from an EMBL/GenBank/DDBJ whole genome shotgun (WGS) entry which is preliminary data.</text>
</comment>
<gene>
    <name evidence="3" type="ORF">GCM10009838_68060</name>
</gene>
<organism evidence="3 4">
    <name type="scientific">Catenulispora subtropica</name>
    <dbReference type="NCBI Taxonomy" id="450798"/>
    <lineage>
        <taxon>Bacteria</taxon>
        <taxon>Bacillati</taxon>
        <taxon>Actinomycetota</taxon>
        <taxon>Actinomycetes</taxon>
        <taxon>Catenulisporales</taxon>
        <taxon>Catenulisporaceae</taxon>
        <taxon>Catenulispora</taxon>
    </lineage>
</organism>
<name>A0ABN2SXA7_9ACTN</name>
<proteinExistence type="predicted"/>
<accession>A0ABN2SXA7</accession>
<evidence type="ECO:0000313" key="4">
    <source>
        <dbReference type="Proteomes" id="UP001499854"/>
    </source>
</evidence>
<dbReference type="RefSeq" id="WP_344661279.1">
    <property type="nucleotide sequence ID" value="NZ_BAAAQM010000051.1"/>
</dbReference>
<protein>
    <recommendedName>
        <fullName evidence="2">Trypsin-co-occurring domain-containing protein</fullName>
    </recommendedName>
</protein>
<dbReference type="Pfam" id="PF19631">
    <property type="entry name" value="Trypco2"/>
    <property type="match status" value="1"/>
</dbReference>
<sequence length="98" mass="10176">MIELASVIRDLRAELEAAVVAADGSALLFEVGPVELEVSVVVERSASAGAKARFWVVDAGTEGKTSSTGTQRVKLTLTPKLRDGGSPRVSGRSLPGEP</sequence>
<dbReference type="EMBL" id="BAAAQM010000051">
    <property type="protein sequence ID" value="GAA1994188.1"/>
    <property type="molecule type" value="Genomic_DNA"/>
</dbReference>
<feature type="domain" description="Trypsin-co-occurring" evidence="2">
    <location>
        <begin position="2"/>
        <end position="79"/>
    </location>
</feature>
<evidence type="ECO:0000259" key="2">
    <source>
        <dbReference type="Pfam" id="PF19631"/>
    </source>
</evidence>
<evidence type="ECO:0000313" key="3">
    <source>
        <dbReference type="EMBL" id="GAA1994188.1"/>
    </source>
</evidence>